<dbReference type="PANTHER" id="PTHR47074">
    <property type="entry name" value="BNAC02G40300D PROTEIN"/>
    <property type="match status" value="1"/>
</dbReference>
<evidence type="ECO:0000313" key="2">
    <source>
        <dbReference type="EMBL" id="KAK0582572.1"/>
    </source>
</evidence>
<evidence type="ECO:0000259" key="1">
    <source>
        <dbReference type="Pfam" id="PF13456"/>
    </source>
</evidence>
<dbReference type="Proteomes" id="UP001168877">
    <property type="component" value="Unassembled WGS sequence"/>
</dbReference>
<accession>A0AA39S205</accession>
<keyword evidence="3" id="KW-1185">Reference proteome</keyword>
<organism evidence="2 3">
    <name type="scientific">Acer saccharum</name>
    <name type="common">Sugar maple</name>
    <dbReference type="NCBI Taxonomy" id="4024"/>
    <lineage>
        <taxon>Eukaryota</taxon>
        <taxon>Viridiplantae</taxon>
        <taxon>Streptophyta</taxon>
        <taxon>Embryophyta</taxon>
        <taxon>Tracheophyta</taxon>
        <taxon>Spermatophyta</taxon>
        <taxon>Magnoliopsida</taxon>
        <taxon>eudicotyledons</taxon>
        <taxon>Gunneridae</taxon>
        <taxon>Pentapetalae</taxon>
        <taxon>rosids</taxon>
        <taxon>malvids</taxon>
        <taxon>Sapindales</taxon>
        <taxon>Sapindaceae</taxon>
        <taxon>Hippocastanoideae</taxon>
        <taxon>Acereae</taxon>
        <taxon>Acer</taxon>
    </lineage>
</organism>
<dbReference type="InterPro" id="IPR052929">
    <property type="entry name" value="RNase_H-like_EbsB-rel"/>
</dbReference>
<dbReference type="Gene3D" id="3.30.420.10">
    <property type="entry name" value="Ribonuclease H-like superfamily/Ribonuclease H"/>
    <property type="match status" value="1"/>
</dbReference>
<reference evidence="2" key="2">
    <citation type="submission" date="2023-06" db="EMBL/GenBank/DDBJ databases">
        <authorList>
            <person name="Swenson N.G."/>
            <person name="Wegrzyn J.L."/>
            <person name="Mcevoy S.L."/>
        </authorList>
    </citation>
    <scope>NUCLEOTIDE SEQUENCE</scope>
    <source>
        <strain evidence="2">NS2018</strain>
        <tissue evidence="2">Leaf</tissue>
    </source>
</reference>
<name>A0AA39S205_ACESA</name>
<protein>
    <recommendedName>
        <fullName evidence="1">RNase H type-1 domain-containing protein</fullName>
    </recommendedName>
</protein>
<dbReference type="EMBL" id="JAUESC010000384">
    <property type="protein sequence ID" value="KAK0582572.1"/>
    <property type="molecule type" value="Genomic_DNA"/>
</dbReference>
<dbReference type="Pfam" id="PF13456">
    <property type="entry name" value="RVT_3"/>
    <property type="match status" value="1"/>
</dbReference>
<reference evidence="2" key="1">
    <citation type="journal article" date="2022" name="Plant J.">
        <title>Strategies of tolerance reflected in two North American maple genomes.</title>
        <authorList>
            <person name="McEvoy S.L."/>
            <person name="Sezen U.U."/>
            <person name="Trouern-Trend A."/>
            <person name="McMahon S.M."/>
            <person name="Schaberg P.G."/>
            <person name="Yang J."/>
            <person name="Wegrzyn J.L."/>
            <person name="Swenson N.G."/>
        </authorList>
    </citation>
    <scope>NUCLEOTIDE SEQUENCE</scope>
    <source>
        <strain evidence="2">NS2018</strain>
    </source>
</reference>
<dbReference type="InterPro" id="IPR036397">
    <property type="entry name" value="RNaseH_sf"/>
</dbReference>
<sequence length="164" mass="18288">MNGWSPPDDGAYKTNCRAVVDSNSGHVGMDIIVRNSARDVLACYSQMLEVNLSTKIAKLVAIQKGFQFGIECDLTPSKIETDNARVVKWINLGLHRDTDYGTLLLYIDVMNAETRGMSFSHISSLANKAALSLTKNELIIVEDRFWMEEYPGCIRRIVEAKKSG</sequence>
<dbReference type="GO" id="GO:0004523">
    <property type="term" value="F:RNA-DNA hybrid ribonuclease activity"/>
    <property type="evidence" value="ECO:0007669"/>
    <property type="project" value="InterPro"/>
</dbReference>
<proteinExistence type="predicted"/>
<dbReference type="PANTHER" id="PTHR47074:SF48">
    <property type="entry name" value="POLYNUCLEOTIDYL TRANSFERASE, RIBONUCLEASE H-LIKE SUPERFAMILY PROTEIN"/>
    <property type="match status" value="1"/>
</dbReference>
<comment type="caution">
    <text evidence="2">The sequence shown here is derived from an EMBL/GenBank/DDBJ whole genome shotgun (WGS) entry which is preliminary data.</text>
</comment>
<gene>
    <name evidence="2" type="ORF">LWI29_027201</name>
</gene>
<dbReference type="AlphaFoldDB" id="A0AA39S205"/>
<feature type="domain" description="RNase H type-1" evidence="1">
    <location>
        <begin position="15"/>
        <end position="135"/>
    </location>
</feature>
<dbReference type="GO" id="GO:0003676">
    <property type="term" value="F:nucleic acid binding"/>
    <property type="evidence" value="ECO:0007669"/>
    <property type="project" value="InterPro"/>
</dbReference>
<evidence type="ECO:0000313" key="3">
    <source>
        <dbReference type="Proteomes" id="UP001168877"/>
    </source>
</evidence>
<dbReference type="InterPro" id="IPR002156">
    <property type="entry name" value="RNaseH_domain"/>
</dbReference>